<dbReference type="InterPro" id="IPR004165">
    <property type="entry name" value="CoA_trans_fam_I"/>
</dbReference>
<dbReference type="EMBL" id="CP029358">
    <property type="protein sequence ID" value="AWK89914.1"/>
    <property type="molecule type" value="Genomic_DNA"/>
</dbReference>
<dbReference type="GO" id="GO:0008410">
    <property type="term" value="F:CoA-transferase activity"/>
    <property type="evidence" value="ECO:0007669"/>
    <property type="project" value="InterPro"/>
</dbReference>
<dbReference type="RefSeq" id="WP_109333688.1">
    <property type="nucleotide sequence ID" value="NZ_CP029358.1"/>
</dbReference>
<dbReference type="SMART" id="SM00882">
    <property type="entry name" value="CoA_trans"/>
    <property type="match status" value="1"/>
</dbReference>
<keyword evidence="1" id="KW-0614">Plasmid</keyword>
<proteinExistence type="predicted"/>
<dbReference type="KEGG" id="azz:DEW08_28280"/>
<dbReference type="InterPro" id="IPR037171">
    <property type="entry name" value="NagB/RpiA_transferase-like"/>
</dbReference>
<evidence type="ECO:0000313" key="2">
    <source>
        <dbReference type="Proteomes" id="UP000245629"/>
    </source>
</evidence>
<dbReference type="PANTHER" id="PTHR43293">
    <property type="entry name" value="ACETATE COA-TRANSFERASE YDIF"/>
    <property type="match status" value="1"/>
</dbReference>
<dbReference type="Gene3D" id="3.40.1080.10">
    <property type="entry name" value="Glutaconate Coenzyme A-transferase"/>
    <property type="match status" value="1"/>
</dbReference>
<keyword evidence="2" id="KW-1185">Reference proteome</keyword>
<gene>
    <name evidence="1" type="ORF">DEW08_28280</name>
</gene>
<sequence length="287" mass="31090">MASITPLRDAVAGLIRDGDTVALEGFTHLIPHAAGHEIIRQGKTDLTLVRMTPDLIYDQIIGMGCAAKLIFSWGGNPGVGSLHRFRDAVEQGWPHPLAYEEHSHAGLANAYVAGASNLPFALLRGYTGSDLPKVNPNIRFIECPFTGETLAAIPSIRPDVTVIHAQKADRRGNVLLWGIIGVQKEAVLAAKRSIVTVEEVVDSLDAPPNACVLPGWAVSALCPVPGGAYPSYAQGYSARDNRFYKEWDPIARSREGFAAWMKRHVLDTDDFDGFKRVLAETAGREIG</sequence>
<reference evidence="2" key="1">
    <citation type="submission" date="2018-05" db="EMBL/GenBank/DDBJ databases">
        <title>Azospirillum thermophila sp. nov., a novel isolated from hot spring.</title>
        <authorList>
            <person name="Zhao Z."/>
        </authorList>
    </citation>
    <scope>NUCLEOTIDE SEQUENCE [LARGE SCALE GENOMIC DNA]</scope>
    <source>
        <strain evidence="2">CFH 70021</strain>
        <plasmid evidence="2">unnamed3</plasmid>
    </source>
</reference>
<evidence type="ECO:0000313" key="1">
    <source>
        <dbReference type="EMBL" id="AWK89914.1"/>
    </source>
</evidence>
<dbReference type="Gene3D" id="3.30.30.40">
    <property type="match status" value="1"/>
</dbReference>
<name>A0A2S2CZH2_9PROT</name>
<dbReference type="Proteomes" id="UP000245629">
    <property type="component" value="Plasmid unnamed3"/>
</dbReference>
<dbReference type="Pfam" id="PF01144">
    <property type="entry name" value="CoA_trans"/>
    <property type="match status" value="1"/>
</dbReference>
<organism evidence="1 2">
    <name type="scientific">Azospirillum thermophilum</name>
    <dbReference type="NCBI Taxonomy" id="2202148"/>
    <lineage>
        <taxon>Bacteria</taxon>
        <taxon>Pseudomonadati</taxon>
        <taxon>Pseudomonadota</taxon>
        <taxon>Alphaproteobacteria</taxon>
        <taxon>Rhodospirillales</taxon>
        <taxon>Azospirillaceae</taxon>
        <taxon>Azospirillum</taxon>
    </lineage>
</organism>
<dbReference type="OrthoDB" id="9777193at2"/>
<dbReference type="PANTHER" id="PTHR43293:SF3">
    <property type="entry name" value="CHOLESTEROL RING-CLEAVING HYDROLASE IPDB SUBUNIT"/>
    <property type="match status" value="1"/>
</dbReference>
<geneLocation type="plasmid" evidence="1 2">
    <name>unnamed3</name>
</geneLocation>
<accession>A0A2S2CZH2</accession>
<protein>
    <submittedName>
        <fullName evidence="1">3-oxoadipate--succinyl-CoA transferase subunit A</fullName>
    </submittedName>
</protein>
<keyword evidence="1" id="KW-0808">Transferase</keyword>
<dbReference type="SUPFAM" id="SSF100950">
    <property type="entry name" value="NagB/RpiA/CoA transferase-like"/>
    <property type="match status" value="1"/>
</dbReference>
<dbReference type="AlphaFoldDB" id="A0A2S2CZH2"/>